<dbReference type="STRING" id="1798381.A2721_01760"/>
<reference evidence="2 3" key="1">
    <citation type="journal article" date="2016" name="Nat. Commun.">
        <title>Thousands of microbial genomes shed light on interconnected biogeochemical processes in an aquifer system.</title>
        <authorList>
            <person name="Anantharaman K."/>
            <person name="Brown C.T."/>
            <person name="Hug L.A."/>
            <person name="Sharon I."/>
            <person name="Castelle C.J."/>
            <person name="Probst A.J."/>
            <person name="Thomas B.C."/>
            <person name="Singh A."/>
            <person name="Wilkins M.J."/>
            <person name="Karaoz U."/>
            <person name="Brodie E.L."/>
            <person name="Williams K.H."/>
            <person name="Hubbard S.S."/>
            <person name="Banfield J.F."/>
        </authorList>
    </citation>
    <scope>NUCLEOTIDE SEQUENCE [LARGE SCALE GENOMIC DNA]</scope>
</reference>
<name>A0A1F6A1N2_9BACT</name>
<dbReference type="Proteomes" id="UP000177871">
    <property type="component" value="Unassembled WGS sequence"/>
</dbReference>
<feature type="compositionally biased region" description="Basic and acidic residues" evidence="1">
    <location>
        <begin position="87"/>
        <end position="96"/>
    </location>
</feature>
<dbReference type="EMBL" id="MFJK01000014">
    <property type="protein sequence ID" value="OGG18494.1"/>
    <property type="molecule type" value="Genomic_DNA"/>
</dbReference>
<proteinExistence type="predicted"/>
<gene>
    <name evidence="2" type="ORF">A2721_01760</name>
</gene>
<accession>A0A1F6A1N2</accession>
<dbReference type="AlphaFoldDB" id="A0A1F6A1N2"/>
<evidence type="ECO:0000313" key="2">
    <source>
        <dbReference type="EMBL" id="OGG18494.1"/>
    </source>
</evidence>
<dbReference type="Gene3D" id="3.10.450.530">
    <property type="entry name" value="Ribonuclease toxin, BrnT, of type II toxin-antitoxin system"/>
    <property type="match status" value="1"/>
</dbReference>
<feature type="region of interest" description="Disordered" evidence="1">
    <location>
        <begin position="86"/>
        <end position="105"/>
    </location>
</feature>
<comment type="caution">
    <text evidence="2">The sequence shown here is derived from an EMBL/GenBank/DDBJ whole genome shotgun (WGS) entry which is preliminary data.</text>
</comment>
<sequence>MVLGDDLINIQGFEWDKGNLEHIEKHSVDYRECEEIFLNEPLLLSEDEAHSKIERRFQALGVTNERRLIFLAFTIRKNKIRVVSARDQNRKERKELQQGGGENYE</sequence>
<dbReference type="Pfam" id="PF04365">
    <property type="entry name" value="BrnT_toxin"/>
    <property type="match status" value="1"/>
</dbReference>
<dbReference type="InterPro" id="IPR038573">
    <property type="entry name" value="BrnT_sf"/>
</dbReference>
<evidence type="ECO:0000256" key="1">
    <source>
        <dbReference type="SAM" id="MobiDB-lite"/>
    </source>
</evidence>
<dbReference type="InterPro" id="IPR007460">
    <property type="entry name" value="BrnT_toxin"/>
</dbReference>
<evidence type="ECO:0000313" key="3">
    <source>
        <dbReference type="Proteomes" id="UP000177871"/>
    </source>
</evidence>
<organism evidence="2 3">
    <name type="scientific">Candidatus Gottesmanbacteria bacterium RIFCSPHIGHO2_01_FULL_47_48</name>
    <dbReference type="NCBI Taxonomy" id="1798381"/>
    <lineage>
        <taxon>Bacteria</taxon>
        <taxon>Candidatus Gottesmaniibacteriota</taxon>
    </lineage>
</organism>
<evidence type="ECO:0008006" key="4">
    <source>
        <dbReference type="Google" id="ProtNLM"/>
    </source>
</evidence>
<protein>
    <recommendedName>
        <fullName evidence="4">BrnT family toxin</fullName>
    </recommendedName>
</protein>